<keyword evidence="1" id="KW-0732">Signal</keyword>
<gene>
    <name evidence="2" type="ORF">KMZ29_07580</name>
</gene>
<organism evidence="2 3">
    <name type="scientific">Bradyrhizobium sediminis</name>
    <dbReference type="NCBI Taxonomy" id="2840469"/>
    <lineage>
        <taxon>Bacteria</taxon>
        <taxon>Pseudomonadati</taxon>
        <taxon>Pseudomonadota</taxon>
        <taxon>Alphaproteobacteria</taxon>
        <taxon>Hyphomicrobiales</taxon>
        <taxon>Nitrobacteraceae</taxon>
        <taxon>Bradyrhizobium</taxon>
    </lineage>
</organism>
<dbReference type="InterPro" id="IPR022028">
    <property type="entry name" value="DUF3604"/>
</dbReference>
<proteinExistence type="predicted"/>
<evidence type="ECO:0000256" key="1">
    <source>
        <dbReference type="SAM" id="SignalP"/>
    </source>
</evidence>
<dbReference type="EMBL" id="CP076134">
    <property type="protein sequence ID" value="QWG14517.1"/>
    <property type="molecule type" value="Genomic_DNA"/>
</dbReference>
<name>A0A975RNA5_9BRAD</name>
<dbReference type="AlphaFoldDB" id="A0A975RNA5"/>
<dbReference type="Gene3D" id="3.20.20.140">
    <property type="entry name" value="Metal-dependent hydrolases"/>
    <property type="match status" value="1"/>
</dbReference>
<evidence type="ECO:0000313" key="3">
    <source>
        <dbReference type="Proteomes" id="UP000680839"/>
    </source>
</evidence>
<feature type="chain" id="PRO_5037354583" evidence="1">
    <location>
        <begin position="23"/>
        <end position="651"/>
    </location>
</feature>
<sequence>MKRKLAFAVLSLTLGSTAPLMAQGQSAVGTLDDAGKMDKATAERVFPSKPIYSPYAGRKFPTRPLFGDTHLHTAASFDAGAFGARLGARDAYRFARGEEVTASSGQPAKLSRPLDFLVVADHSDNMGVFPDLFAGKPEILADPTGRKWYQMIMGGKGADAALEMIMSFSAGTFPKPLTYAPDTRAYKAAWQDNVAAAEQYNEPGRFTALIGYEWTSNTGGNNLHRNVIFRDNGDRANQIVPFTTMAPLGSDNPRDLWKWMAAYEQKTGGSALAIAHNGNLSNGRMFPIIESFTGKPVDKEYAEQRAKWERLYEATQTKGDGEAHPVLSPNDEFANFERWDFGNLDASVAKTKDMLEFEYARSGLKNGLKLEQQLGTNPYKFGMVGSSDAHTGLAAMEEDNFFGKTTPQEPSPERLTATFVENPKTGIKVMDWQVSSSGYAAVWATENTRESIWDAMQRRETYATTGSRMAVRFFGGWDFDKADAQTRSPAMAGYAKGVPMGGDLSRAPAGKAPSFLVAALKDPLGGNLDRIQVVKGWMDAKGELQEKVYDVVWSGDRKPSADGKLPSVGNTVDVANAIWTNAIGAPELIAVWSDPNFNAAERAFYYVRVLEIPTPRWTAYDAKRFGSKPLPNTQMTVTERAYTSPIWYTPG</sequence>
<dbReference type="Pfam" id="PF12228">
    <property type="entry name" value="DUF3604"/>
    <property type="match status" value="1"/>
</dbReference>
<evidence type="ECO:0000313" key="2">
    <source>
        <dbReference type="EMBL" id="QWG14517.1"/>
    </source>
</evidence>
<feature type="signal peptide" evidence="1">
    <location>
        <begin position="1"/>
        <end position="22"/>
    </location>
</feature>
<accession>A0A975RNA5</accession>
<dbReference type="Proteomes" id="UP000680839">
    <property type="component" value="Chromosome"/>
</dbReference>
<protein>
    <submittedName>
        <fullName evidence="2">DUF3604 domain-containing protein</fullName>
    </submittedName>
</protein>
<reference evidence="2" key="1">
    <citation type="submission" date="2021-06" db="EMBL/GenBank/DDBJ databases">
        <title>Bradyrhizobium sp. S2-20-1 Genome sequencing.</title>
        <authorList>
            <person name="Jin L."/>
        </authorList>
    </citation>
    <scope>NUCLEOTIDE SEQUENCE</scope>
    <source>
        <strain evidence="2">S2-20-1</strain>
    </source>
</reference>